<dbReference type="Pfam" id="PF08859">
    <property type="entry name" value="DGC"/>
    <property type="match status" value="1"/>
</dbReference>
<reference evidence="1 2" key="1">
    <citation type="submission" date="2018-05" db="EMBL/GenBank/DDBJ databases">
        <title>Draft genome sequences of Dehalococcoides mccartyi strains RC and KS.</title>
        <authorList>
            <person name="Higgins S.A."/>
            <person name="Padilla-Crespo E."/>
            <person name="Loeffler F.E."/>
        </authorList>
    </citation>
    <scope>NUCLEOTIDE SEQUENCE [LARGE SCALE GENOMIC DNA]</scope>
    <source>
        <strain evidence="1 2">KS</strain>
    </source>
</reference>
<dbReference type="InterPro" id="IPR014958">
    <property type="entry name" value="DGC"/>
</dbReference>
<proteinExistence type="predicted"/>
<evidence type="ECO:0000313" key="2">
    <source>
        <dbReference type="Proteomes" id="UP000248786"/>
    </source>
</evidence>
<gene>
    <name evidence="1" type="ORF">C1G86_1540</name>
</gene>
<evidence type="ECO:0000313" key="1">
    <source>
        <dbReference type="EMBL" id="RAL70016.1"/>
    </source>
</evidence>
<dbReference type="EMBL" id="QGLD01000018">
    <property type="protein sequence ID" value="RAL70016.1"/>
    <property type="molecule type" value="Genomic_DNA"/>
</dbReference>
<accession>A0A328EPR5</accession>
<evidence type="ECO:0008006" key="3">
    <source>
        <dbReference type="Google" id="ProtNLM"/>
    </source>
</evidence>
<dbReference type="AlphaFoldDB" id="A0A328EPR5"/>
<protein>
    <recommendedName>
        <fullName evidence="3">Zinc-binding protein</fullName>
    </recommendedName>
</protein>
<sequence>MASLEAVKELGLTKAAIMCLGGLPTNVKPVFGKTKAAKKIITVDGCPFECARKVVEQAGFKPTKSIVLTRDISMKKKGLSEDIGKEIKGVMDYISDAEIKQAKDLIVKTVLE</sequence>
<comment type="caution">
    <text evidence="1">The sequence shown here is derived from an EMBL/GenBank/DDBJ whole genome shotgun (WGS) entry which is preliminary data.</text>
</comment>
<name>A0A328EPR5_9CHLR</name>
<organism evidence="1 2">
    <name type="scientific">Dehalococcoides mccartyi</name>
    <dbReference type="NCBI Taxonomy" id="61435"/>
    <lineage>
        <taxon>Bacteria</taxon>
        <taxon>Bacillati</taxon>
        <taxon>Chloroflexota</taxon>
        <taxon>Dehalococcoidia</taxon>
        <taxon>Dehalococcoidales</taxon>
        <taxon>Dehalococcoidaceae</taxon>
        <taxon>Dehalococcoides</taxon>
    </lineage>
</organism>
<dbReference type="Proteomes" id="UP000248786">
    <property type="component" value="Unassembled WGS sequence"/>
</dbReference>